<dbReference type="KEGG" id="osg:BST96_17280"/>
<sequence length="1385" mass="144299">MIRFGDQFSALFNTRTPSGKNRLGKLSLAAIIAGTLGLTGCGGGGGDGDAAEVFSPIDPVNETALNGAAVDGPVKFANVTIYALDTTLNGAGHPLKGRIITTGSTDENAQIIDVNLSSDDLLEQLFLVEITGGVDILTNETPVIPTLRSVATTNQLTLNKQSIYGTPLTTLAIEIAVNKMQADSTLEWFDAIAAAQFEVRNIYGLGLLGDTGSDSDQDGVDLFTTSPIPTVDGDNEVELKLFKATETFTAIIYNVQQTQAAASSTSTNRLIELLANDLNDGVVDGMNGEEPVEVLTEIAEVATVTTTPPANIAGTDTPLNQTAALFREIAADIAPEVVVTPMDEPEVAVIIPGIDTDGNGIVDTEESCKPNLFAVFGEGTLRGQTNSIVNSDSLYTGEATLDDNGRLSFTMDQQIIAAIGATITTTGFFDIETGIGETTITNCVGSNLVCDTIDAAIGTPDATSASSNGPFTVTDENGSFFMVQNAEVDAGFDTADSNATIFFTNDCAGTLDTDRDGIEDADDAFPADAAASVDTDGDGSPDSWNEGYSAADSTTGLSLDAFPTDATESTDSDGDNVGDNSDDFPNDIAASVDEDNDGAPDAWNDGFGPEDSTSEPPLVLDTNEQEAPTGSGYTISGTGSLTGQTGTTVNSDYSFEGTAEVVDGVFQFEIDQTTELGIGGEDAHILTEGFFDLSTGLGEVTLTGCTGNSLVCDTINSDIGTPAATSSIDYSDSLDASDLSSITWSLVATIDTGDFGLADSEAFYTATLATSDLTITGSGSLVGQTVNVVDSSYVYTGTANIEGNTLSFELSQAIDNLLGLSTIVTTGFFDLTTGLGEQTATSCTGQALVCDPVTAIVGTPEATSVYDVSNSLDASDRSNISWSQILVIDTGDTGLADSNSIFTATASGEPVSSDSDNDGVADEDDAFVNDPSASVDTDGDGAPDAYNDGYSAENSTLVIDAFFDDETASVDSDGDGAPNAYNTGFTEADSMLIIDAFPDDAAASIDSDGDEYPDAYNTGKNADDTDLIIDAFPGDADEWLDSDGDMVGDNSDPFPNDASESVDFDGDNVGDAEDDAFPLDIAASVDADMDGFPDEWNTDKTEADSETGLTLDAFVGNGDEWVDADQDGYGDNLADACVSDNISIDIGHTDVDQDGVCEDEFGIDGETAIDADYIDQCVGTVEQPLGTIDSDGDDVCDLLDYRPLNPDAQIICDVVPQSTLEQELFDESCDDADRDTHFDIEDNCPNDWSIKNVNSDLYLPADDSNNWPAGDLDLATALCDDADEDPDGNNIGDTDDDADGIPDGEDSGSLGYGIELDSTVRNKYIFNYQMNSTGTVTPDSATMEAGTTSGSNLEQDPATGVPATKNATFNVRTKTLEWQEVQATD</sequence>
<dbReference type="RefSeq" id="WP_085759895.1">
    <property type="nucleotide sequence ID" value="NZ_CP019343.1"/>
</dbReference>
<dbReference type="GO" id="GO:0005509">
    <property type="term" value="F:calcium ion binding"/>
    <property type="evidence" value="ECO:0007669"/>
    <property type="project" value="InterPro"/>
</dbReference>
<keyword evidence="3" id="KW-1185">Reference proteome</keyword>
<accession>A0A1X9NIN6</accession>
<dbReference type="Gene3D" id="4.10.1080.10">
    <property type="entry name" value="TSP type-3 repeat"/>
    <property type="match status" value="2"/>
</dbReference>
<feature type="compositionally biased region" description="Acidic residues" evidence="1">
    <location>
        <begin position="1282"/>
        <end position="1306"/>
    </location>
</feature>
<proteinExistence type="predicted"/>
<dbReference type="OrthoDB" id="5713099at2"/>
<dbReference type="Proteomes" id="UP000193450">
    <property type="component" value="Chromosome"/>
</dbReference>
<gene>
    <name evidence="2" type="ORF">BST96_17280</name>
</gene>
<feature type="compositionally biased region" description="Polar residues" evidence="1">
    <location>
        <begin position="905"/>
        <end position="914"/>
    </location>
</feature>
<organism evidence="2 3">
    <name type="scientific">Oceanicoccus sagamiensis</name>
    <dbReference type="NCBI Taxonomy" id="716816"/>
    <lineage>
        <taxon>Bacteria</taxon>
        <taxon>Pseudomonadati</taxon>
        <taxon>Pseudomonadota</taxon>
        <taxon>Gammaproteobacteria</taxon>
        <taxon>Cellvibrionales</taxon>
        <taxon>Spongiibacteraceae</taxon>
        <taxon>Oceanicoccus</taxon>
    </lineage>
</organism>
<feature type="region of interest" description="Disordered" evidence="1">
    <location>
        <begin position="905"/>
        <end position="945"/>
    </location>
</feature>
<reference evidence="2 3" key="1">
    <citation type="submission" date="2016-11" db="EMBL/GenBank/DDBJ databases">
        <title>Trade-off between light-utilization and light-protection in marine flavobacteria.</title>
        <authorList>
            <person name="Kumagai Y."/>
        </authorList>
    </citation>
    <scope>NUCLEOTIDE SEQUENCE [LARGE SCALE GENOMIC DNA]</scope>
    <source>
        <strain evidence="2 3">NBRC 107125</strain>
    </source>
</reference>
<evidence type="ECO:0000313" key="3">
    <source>
        <dbReference type="Proteomes" id="UP000193450"/>
    </source>
</evidence>
<dbReference type="STRING" id="716816.BST96_17280"/>
<feature type="region of interest" description="Disordered" evidence="1">
    <location>
        <begin position="529"/>
        <end position="643"/>
    </location>
</feature>
<dbReference type="InterPro" id="IPR028974">
    <property type="entry name" value="TSP_type-3_rpt"/>
</dbReference>
<feature type="compositionally biased region" description="Low complexity" evidence="1">
    <location>
        <begin position="629"/>
        <end position="643"/>
    </location>
</feature>
<name>A0A1X9NIN6_9GAMM</name>
<protein>
    <submittedName>
        <fullName evidence="2">Uncharacterized protein</fullName>
    </submittedName>
</protein>
<feature type="region of interest" description="Disordered" evidence="1">
    <location>
        <begin position="1333"/>
        <end position="1363"/>
    </location>
</feature>
<feature type="region of interest" description="Disordered" evidence="1">
    <location>
        <begin position="1282"/>
        <end position="1312"/>
    </location>
</feature>
<feature type="compositionally biased region" description="Polar residues" evidence="1">
    <location>
        <begin position="1333"/>
        <end position="1354"/>
    </location>
</feature>
<dbReference type="EMBL" id="CP019343">
    <property type="protein sequence ID" value="ARN75705.1"/>
    <property type="molecule type" value="Genomic_DNA"/>
</dbReference>
<evidence type="ECO:0000313" key="2">
    <source>
        <dbReference type="EMBL" id="ARN75705.1"/>
    </source>
</evidence>
<feature type="compositionally biased region" description="Acidic residues" evidence="1">
    <location>
        <begin position="568"/>
        <end position="585"/>
    </location>
</feature>
<feature type="compositionally biased region" description="Acidic residues" evidence="1">
    <location>
        <begin position="915"/>
        <end position="927"/>
    </location>
</feature>
<evidence type="ECO:0000256" key="1">
    <source>
        <dbReference type="SAM" id="MobiDB-lite"/>
    </source>
</evidence>